<dbReference type="KEGG" id="rmai:MACH21_24610"/>
<dbReference type="SUPFAM" id="SSF88723">
    <property type="entry name" value="PIN domain-like"/>
    <property type="match status" value="1"/>
</dbReference>
<dbReference type="InterPro" id="IPR002850">
    <property type="entry name" value="PIN_toxin-like"/>
</dbReference>
<dbReference type="EMBL" id="AP027266">
    <property type="protein sequence ID" value="BDW86284.1"/>
    <property type="molecule type" value="Genomic_DNA"/>
</dbReference>
<reference evidence="2 3" key="1">
    <citation type="submission" date="2023-01" db="EMBL/GenBank/DDBJ databases">
        <title>Complete genome sequence of Roseicyclus marinus strain Dej080120_10.</title>
        <authorList>
            <person name="Ueki S."/>
            <person name="Maruyama F."/>
        </authorList>
    </citation>
    <scope>NUCLEOTIDE SEQUENCE [LARGE SCALE GENOMIC DNA]</scope>
    <source>
        <strain evidence="2 3">Dej080120_10</strain>
    </source>
</reference>
<feature type="domain" description="PIN" evidence="1">
    <location>
        <begin position="2"/>
        <end position="114"/>
    </location>
</feature>
<accession>A0AA48H4B1</accession>
<dbReference type="PANTHER" id="PTHR34610">
    <property type="entry name" value="SSL7007 PROTEIN"/>
    <property type="match status" value="1"/>
</dbReference>
<dbReference type="InterPro" id="IPR029060">
    <property type="entry name" value="PIN-like_dom_sf"/>
</dbReference>
<dbReference type="Pfam" id="PF13470">
    <property type="entry name" value="PIN_3"/>
    <property type="match status" value="1"/>
</dbReference>
<evidence type="ECO:0000313" key="3">
    <source>
        <dbReference type="Proteomes" id="UP001337723"/>
    </source>
</evidence>
<evidence type="ECO:0000259" key="1">
    <source>
        <dbReference type="Pfam" id="PF13470"/>
    </source>
</evidence>
<dbReference type="NCBIfam" id="TIGR00305">
    <property type="entry name" value="putative toxin-antitoxin system toxin component, PIN family"/>
    <property type="match status" value="1"/>
</dbReference>
<organism evidence="2 3">
    <name type="scientific">Roseicyclus marinus</name>
    <dbReference type="NCBI Taxonomy" id="2161673"/>
    <lineage>
        <taxon>Bacteria</taxon>
        <taxon>Pseudomonadati</taxon>
        <taxon>Pseudomonadota</taxon>
        <taxon>Alphaproteobacteria</taxon>
        <taxon>Rhodobacterales</taxon>
        <taxon>Roseobacteraceae</taxon>
        <taxon>Roseicyclus</taxon>
    </lineage>
</organism>
<protein>
    <submittedName>
        <fullName evidence="2">PIN domain-containing protein</fullName>
    </submittedName>
</protein>
<name>A0AA48H4B1_9RHOB</name>
<evidence type="ECO:0000313" key="2">
    <source>
        <dbReference type="EMBL" id="BDW86284.1"/>
    </source>
</evidence>
<dbReference type="RefSeq" id="WP_338272216.1">
    <property type="nucleotide sequence ID" value="NZ_AP027266.1"/>
</dbReference>
<dbReference type="InterPro" id="IPR002716">
    <property type="entry name" value="PIN_dom"/>
</dbReference>
<dbReference type="AlphaFoldDB" id="A0AA48H4B1"/>
<gene>
    <name evidence="2" type="ORF">MACH21_24610</name>
</gene>
<sequence>MKLVLDTNVLVAGIRSRTGASNLILIAGLEGRFDWMCSVPLFFEYEDVLGRAEFLLEAGLDRATVGRFLDAVARVVVPVEIGFQWRPQLRDPQDEMVLEAAVNAGAEAIVTHNLRDFGQVPPRFGVDVLAPGEAKRRLMI</sequence>
<dbReference type="PANTHER" id="PTHR34610:SF3">
    <property type="entry name" value="SSL7007 PROTEIN"/>
    <property type="match status" value="1"/>
</dbReference>
<proteinExistence type="predicted"/>
<dbReference type="Proteomes" id="UP001337723">
    <property type="component" value="Chromosome"/>
</dbReference>
<keyword evidence="3" id="KW-1185">Reference proteome</keyword>